<dbReference type="InterPro" id="IPR023087">
    <property type="entry name" value="Flg_Motor_Flig_C"/>
</dbReference>
<dbReference type="InterPro" id="IPR011002">
    <property type="entry name" value="FliG_a-hlx"/>
</dbReference>
<gene>
    <name evidence="2" type="ORF">METZ01_LOCUS513126</name>
</gene>
<accession>A0A383ETL6</accession>
<protein>
    <recommendedName>
        <fullName evidence="1">Flagellar motor switch protein FliG C-terminal domain-containing protein</fullName>
    </recommendedName>
</protein>
<dbReference type="SUPFAM" id="SSF48029">
    <property type="entry name" value="FliG"/>
    <property type="match status" value="1"/>
</dbReference>
<evidence type="ECO:0000259" key="1">
    <source>
        <dbReference type="Pfam" id="PF01706"/>
    </source>
</evidence>
<dbReference type="Pfam" id="PF01706">
    <property type="entry name" value="FliG_C"/>
    <property type="match status" value="1"/>
</dbReference>
<dbReference type="Gene3D" id="1.10.220.30">
    <property type="match status" value="1"/>
</dbReference>
<name>A0A383ETL6_9ZZZZ</name>
<sequence>MRLREVEEVQLRIVQLVRQLEEQGQITIVRGDADDSFI</sequence>
<proteinExistence type="predicted"/>
<dbReference type="AlphaFoldDB" id="A0A383ETL6"/>
<organism evidence="2">
    <name type="scientific">marine metagenome</name>
    <dbReference type="NCBI Taxonomy" id="408172"/>
    <lineage>
        <taxon>unclassified sequences</taxon>
        <taxon>metagenomes</taxon>
        <taxon>ecological metagenomes</taxon>
    </lineage>
</organism>
<evidence type="ECO:0000313" key="2">
    <source>
        <dbReference type="EMBL" id="SVE60272.1"/>
    </source>
</evidence>
<reference evidence="2" key="1">
    <citation type="submission" date="2018-05" db="EMBL/GenBank/DDBJ databases">
        <authorList>
            <person name="Lanie J.A."/>
            <person name="Ng W.-L."/>
            <person name="Kazmierczak K.M."/>
            <person name="Andrzejewski T.M."/>
            <person name="Davidsen T.M."/>
            <person name="Wayne K.J."/>
            <person name="Tettelin H."/>
            <person name="Glass J.I."/>
            <person name="Rusch D."/>
            <person name="Podicherti R."/>
            <person name="Tsui H.-C.T."/>
            <person name="Winkler M.E."/>
        </authorList>
    </citation>
    <scope>NUCLEOTIDE SEQUENCE</scope>
</reference>
<dbReference type="EMBL" id="UINC01228803">
    <property type="protein sequence ID" value="SVE60272.1"/>
    <property type="molecule type" value="Genomic_DNA"/>
</dbReference>
<feature type="domain" description="Flagellar motor switch protein FliG C-terminal" evidence="1">
    <location>
        <begin position="1"/>
        <end position="28"/>
    </location>
</feature>